<reference evidence="1 2" key="1">
    <citation type="submission" date="2024-02" db="EMBL/GenBank/DDBJ databases">
        <title>Discinaceae phylogenomics.</title>
        <authorList>
            <person name="Dirks A.C."/>
            <person name="James T.Y."/>
        </authorList>
    </citation>
    <scope>NUCLEOTIDE SEQUENCE [LARGE SCALE GENOMIC DNA]</scope>
    <source>
        <strain evidence="1 2">ACD0624</strain>
    </source>
</reference>
<comment type="caution">
    <text evidence="1">The sequence shown here is derived from an EMBL/GenBank/DDBJ whole genome shotgun (WGS) entry which is preliminary data.</text>
</comment>
<dbReference type="Proteomes" id="UP001447188">
    <property type="component" value="Unassembled WGS sequence"/>
</dbReference>
<accession>A0ABR3GTC8</accession>
<evidence type="ECO:0000313" key="2">
    <source>
        <dbReference type="Proteomes" id="UP001447188"/>
    </source>
</evidence>
<sequence>MIKKNLAERHLLLELGELIDALHRILLYHMSEDPVTAASGVHEDFLICWSTFSPELEKETYRIRIGLMISRKGFKMTWSERQTDWIRKNLDKVPLHHALLKALESLGLSTVAYNRIRHLGWDGSHPAYLAADFNHKSLDELLERVSAAHESSEGQTELGEVIRIVKDGLTEGVIKTFGSLTTD</sequence>
<organism evidence="1 2">
    <name type="scientific">Discina gigas</name>
    <dbReference type="NCBI Taxonomy" id="1032678"/>
    <lineage>
        <taxon>Eukaryota</taxon>
        <taxon>Fungi</taxon>
        <taxon>Dikarya</taxon>
        <taxon>Ascomycota</taxon>
        <taxon>Pezizomycotina</taxon>
        <taxon>Pezizomycetes</taxon>
        <taxon>Pezizales</taxon>
        <taxon>Discinaceae</taxon>
        <taxon>Discina</taxon>
    </lineage>
</organism>
<dbReference type="EMBL" id="JBBBZM010000016">
    <property type="protein sequence ID" value="KAL0638967.1"/>
    <property type="molecule type" value="Genomic_DNA"/>
</dbReference>
<name>A0ABR3GTC8_9PEZI</name>
<proteinExistence type="predicted"/>
<protein>
    <submittedName>
        <fullName evidence="1">Uncharacterized protein</fullName>
    </submittedName>
</protein>
<keyword evidence="2" id="KW-1185">Reference proteome</keyword>
<evidence type="ECO:0000313" key="1">
    <source>
        <dbReference type="EMBL" id="KAL0638967.1"/>
    </source>
</evidence>
<gene>
    <name evidence="1" type="ORF">Q9L58_002018</name>
</gene>